<proteinExistence type="predicted"/>
<gene>
    <name evidence="1" type="ORF">E2C01_097711</name>
</gene>
<reference evidence="1 2" key="1">
    <citation type="submission" date="2019-05" db="EMBL/GenBank/DDBJ databases">
        <title>Another draft genome of Portunus trituberculatus and its Hox gene families provides insights of decapod evolution.</title>
        <authorList>
            <person name="Jeong J.-H."/>
            <person name="Song I."/>
            <person name="Kim S."/>
            <person name="Choi T."/>
            <person name="Kim D."/>
            <person name="Ryu S."/>
            <person name="Kim W."/>
        </authorList>
    </citation>
    <scope>NUCLEOTIDE SEQUENCE [LARGE SCALE GENOMIC DNA]</scope>
    <source>
        <tissue evidence="1">Muscle</tissue>
    </source>
</reference>
<organism evidence="1 2">
    <name type="scientific">Portunus trituberculatus</name>
    <name type="common">Swimming crab</name>
    <name type="synonym">Neptunus trituberculatus</name>
    <dbReference type="NCBI Taxonomy" id="210409"/>
    <lineage>
        <taxon>Eukaryota</taxon>
        <taxon>Metazoa</taxon>
        <taxon>Ecdysozoa</taxon>
        <taxon>Arthropoda</taxon>
        <taxon>Crustacea</taxon>
        <taxon>Multicrustacea</taxon>
        <taxon>Malacostraca</taxon>
        <taxon>Eumalacostraca</taxon>
        <taxon>Eucarida</taxon>
        <taxon>Decapoda</taxon>
        <taxon>Pleocyemata</taxon>
        <taxon>Brachyura</taxon>
        <taxon>Eubrachyura</taxon>
        <taxon>Portunoidea</taxon>
        <taxon>Portunidae</taxon>
        <taxon>Portuninae</taxon>
        <taxon>Portunus</taxon>
    </lineage>
</organism>
<protein>
    <submittedName>
        <fullName evidence="1">Uncharacterized protein</fullName>
    </submittedName>
</protein>
<keyword evidence="2" id="KW-1185">Reference proteome</keyword>
<name>A0A5B7JZC9_PORTR</name>
<dbReference type="EMBL" id="VSRR010130134">
    <property type="protein sequence ID" value="MPD02151.1"/>
    <property type="molecule type" value="Genomic_DNA"/>
</dbReference>
<accession>A0A5B7JZC9</accession>
<dbReference type="AlphaFoldDB" id="A0A5B7JZC9"/>
<evidence type="ECO:0000313" key="2">
    <source>
        <dbReference type="Proteomes" id="UP000324222"/>
    </source>
</evidence>
<sequence length="25" mass="2787">MEKAKTERAWRTQLAAARTPLALSS</sequence>
<dbReference type="Proteomes" id="UP000324222">
    <property type="component" value="Unassembled WGS sequence"/>
</dbReference>
<comment type="caution">
    <text evidence="1">The sequence shown here is derived from an EMBL/GenBank/DDBJ whole genome shotgun (WGS) entry which is preliminary data.</text>
</comment>
<evidence type="ECO:0000313" key="1">
    <source>
        <dbReference type="EMBL" id="MPD02151.1"/>
    </source>
</evidence>